<keyword evidence="6 12" id="KW-0747">Spliceosome</keyword>
<dbReference type="Pfam" id="PF01423">
    <property type="entry name" value="LSM"/>
    <property type="match status" value="1"/>
</dbReference>
<dbReference type="GO" id="GO:0003723">
    <property type="term" value="F:RNA binding"/>
    <property type="evidence" value="ECO:0007669"/>
    <property type="project" value="UniProtKB-KW"/>
</dbReference>
<evidence type="ECO:0000256" key="5">
    <source>
        <dbReference type="ARBA" id="ARBA00022664"/>
    </source>
</evidence>
<dbReference type="GeneID" id="37270280"/>
<evidence type="ECO:0000256" key="12">
    <source>
        <dbReference type="RuleBase" id="RU365053"/>
    </source>
</evidence>
<keyword evidence="15" id="KW-1185">Reference proteome</keyword>
<comment type="function">
    <text evidence="11">Plays a role in pre-mRNA splicing as a core component of the spliceosomal U1, U2, U4 and U5 small nuclear ribonucleoproteins (snRNPs), the building blocks of the spliceosome.</text>
</comment>
<dbReference type="PANTHER" id="PTHR11193">
    <property type="entry name" value="SMALL NUCLEAR RIBONUCLEOPROTEIN E"/>
    <property type="match status" value="1"/>
</dbReference>
<dbReference type="InterPro" id="IPR010920">
    <property type="entry name" value="LSM_dom_sf"/>
</dbReference>
<dbReference type="OrthoDB" id="429711at2759"/>
<gene>
    <name evidence="14" type="ORF">FA09DRAFT_330761</name>
</gene>
<proteinExistence type="inferred from homology"/>
<keyword evidence="5 12" id="KW-0507">mRNA processing</keyword>
<evidence type="ECO:0000256" key="3">
    <source>
        <dbReference type="ARBA" id="ARBA00006850"/>
    </source>
</evidence>
<evidence type="ECO:0000259" key="13">
    <source>
        <dbReference type="PROSITE" id="PS52002"/>
    </source>
</evidence>
<dbReference type="RefSeq" id="XP_025597398.1">
    <property type="nucleotide sequence ID" value="XM_025742736.1"/>
</dbReference>
<dbReference type="GO" id="GO:0005687">
    <property type="term" value="C:U4 snRNP"/>
    <property type="evidence" value="ECO:0007669"/>
    <property type="project" value="UniProtKB-UniRule"/>
</dbReference>
<keyword evidence="7 12" id="KW-0694">RNA-binding</keyword>
<evidence type="ECO:0000256" key="11">
    <source>
        <dbReference type="ARBA" id="ARBA00058057"/>
    </source>
</evidence>
<dbReference type="SMART" id="SM00651">
    <property type="entry name" value="Sm"/>
    <property type="match status" value="1"/>
</dbReference>
<dbReference type="FunFam" id="2.30.30.100:FF:000013">
    <property type="entry name" value="Small nuclear ribonucleoprotein E"/>
    <property type="match status" value="1"/>
</dbReference>
<evidence type="ECO:0000256" key="1">
    <source>
        <dbReference type="ARBA" id="ARBA00004123"/>
    </source>
</evidence>
<evidence type="ECO:0000313" key="15">
    <source>
        <dbReference type="Proteomes" id="UP000245946"/>
    </source>
</evidence>
<evidence type="ECO:0000256" key="10">
    <source>
        <dbReference type="ARBA" id="ARBA00023274"/>
    </source>
</evidence>
<dbReference type="InterPro" id="IPR047575">
    <property type="entry name" value="Sm"/>
</dbReference>
<dbReference type="AlphaFoldDB" id="A0A316Z671"/>
<dbReference type="GO" id="GO:0005685">
    <property type="term" value="C:U1 snRNP"/>
    <property type="evidence" value="ECO:0007669"/>
    <property type="project" value="UniProtKB-UniRule"/>
</dbReference>
<keyword evidence="8 12" id="KW-0508">mRNA splicing</keyword>
<evidence type="ECO:0000256" key="2">
    <source>
        <dbReference type="ARBA" id="ARBA00004514"/>
    </source>
</evidence>
<sequence length="91" mass="10412">MGSRQQRVMVQPINVIFKYLQQKTRVSLWLYDNTDMRIEGCIIGFDEFMNVTMAEAEEVYIRKEKAGTRNPLGRILLKGDAITCIQPAATS</sequence>
<organism evidence="14 15">
    <name type="scientific">Tilletiopsis washingtonensis</name>
    <dbReference type="NCBI Taxonomy" id="58919"/>
    <lineage>
        <taxon>Eukaryota</taxon>
        <taxon>Fungi</taxon>
        <taxon>Dikarya</taxon>
        <taxon>Basidiomycota</taxon>
        <taxon>Ustilaginomycotina</taxon>
        <taxon>Exobasidiomycetes</taxon>
        <taxon>Entylomatales</taxon>
        <taxon>Entylomatales incertae sedis</taxon>
        <taxon>Tilletiopsis</taxon>
    </lineage>
</organism>
<evidence type="ECO:0000256" key="9">
    <source>
        <dbReference type="ARBA" id="ARBA00023242"/>
    </source>
</evidence>
<keyword evidence="10 12" id="KW-0687">Ribonucleoprotein</keyword>
<dbReference type="PROSITE" id="PS52002">
    <property type="entry name" value="SM"/>
    <property type="match status" value="1"/>
</dbReference>
<comment type="subcellular location">
    <subcellularLocation>
        <location evidence="2">Cytoplasm</location>
        <location evidence="2">Cytosol</location>
    </subcellularLocation>
    <subcellularLocation>
        <location evidence="1 12">Nucleus</location>
    </subcellularLocation>
</comment>
<dbReference type="STRING" id="58919.A0A316Z671"/>
<name>A0A316Z671_9BASI</name>
<keyword evidence="9 12" id="KW-0539">Nucleus</keyword>
<protein>
    <recommendedName>
        <fullName evidence="12">Small nuclear ribonucleoprotein E</fullName>
        <shortName evidence="12">snRNP-E</shortName>
    </recommendedName>
    <alternativeName>
        <fullName evidence="12">Sm protein E</fullName>
    </alternativeName>
</protein>
<dbReference type="InterPro" id="IPR027078">
    <property type="entry name" value="snRNP-E"/>
</dbReference>
<evidence type="ECO:0000256" key="8">
    <source>
        <dbReference type="ARBA" id="ARBA00023187"/>
    </source>
</evidence>
<evidence type="ECO:0000256" key="7">
    <source>
        <dbReference type="ARBA" id="ARBA00022884"/>
    </source>
</evidence>
<dbReference type="SUPFAM" id="SSF50182">
    <property type="entry name" value="Sm-like ribonucleoproteins"/>
    <property type="match status" value="1"/>
</dbReference>
<dbReference type="GO" id="GO:0046540">
    <property type="term" value="C:U4/U6 x U5 tri-snRNP complex"/>
    <property type="evidence" value="ECO:0007669"/>
    <property type="project" value="UniProtKB-UniRule"/>
</dbReference>
<comment type="function">
    <text evidence="12">Involved in pre-mRNA splicing. Binds and is required for the stability of snRNA U1, U2, U4 and U5 which contain a highly conserved structural motif called the Sm binding site. Involved in cap modification.</text>
</comment>
<reference evidence="14 15" key="1">
    <citation type="journal article" date="2018" name="Mol. Biol. Evol.">
        <title>Broad Genomic Sampling Reveals a Smut Pathogenic Ancestry of the Fungal Clade Ustilaginomycotina.</title>
        <authorList>
            <person name="Kijpornyongpan T."/>
            <person name="Mondo S.J."/>
            <person name="Barry K."/>
            <person name="Sandor L."/>
            <person name="Lee J."/>
            <person name="Lipzen A."/>
            <person name="Pangilinan J."/>
            <person name="LaButti K."/>
            <person name="Hainaut M."/>
            <person name="Henrissat B."/>
            <person name="Grigoriev I.V."/>
            <person name="Spatafora J.W."/>
            <person name="Aime M.C."/>
        </authorList>
    </citation>
    <scope>NUCLEOTIDE SEQUENCE [LARGE SCALE GENOMIC DNA]</scope>
    <source>
        <strain evidence="14 15">MCA 4186</strain>
    </source>
</reference>
<dbReference type="Gene3D" id="2.30.30.100">
    <property type="match status" value="1"/>
</dbReference>
<dbReference type="GO" id="GO:0005682">
    <property type="term" value="C:U5 snRNP"/>
    <property type="evidence" value="ECO:0007669"/>
    <property type="project" value="UniProtKB-UniRule"/>
</dbReference>
<comment type="similarity">
    <text evidence="3 12">Belongs to the snRNP Sm proteins family.</text>
</comment>
<evidence type="ECO:0000313" key="14">
    <source>
        <dbReference type="EMBL" id="PWN97119.1"/>
    </source>
</evidence>
<dbReference type="GO" id="GO:0005829">
    <property type="term" value="C:cytosol"/>
    <property type="evidence" value="ECO:0007669"/>
    <property type="project" value="UniProtKB-SubCell"/>
</dbReference>
<accession>A0A316Z671</accession>
<dbReference type="InterPro" id="IPR001163">
    <property type="entry name" value="Sm_dom_euk/arc"/>
</dbReference>
<dbReference type="Proteomes" id="UP000245946">
    <property type="component" value="Unassembled WGS sequence"/>
</dbReference>
<dbReference type="GO" id="GO:0005686">
    <property type="term" value="C:U2 snRNP"/>
    <property type="evidence" value="ECO:0007669"/>
    <property type="project" value="UniProtKB-UniRule"/>
</dbReference>
<dbReference type="GO" id="GO:0005681">
    <property type="term" value="C:spliceosomal complex"/>
    <property type="evidence" value="ECO:0007669"/>
    <property type="project" value="UniProtKB-KW"/>
</dbReference>
<evidence type="ECO:0000256" key="4">
    <source>
        <dbReference type="ARBA" id="ARBA00022490"/>
    </source>
</evidence>
<dbReference type="GO" id="GO:0000387">
    <property type="term" value="P:spliceosomal snRNP assembly"/>
    <property type="evidence" value="ECO:0007669"/>
    <property type="project" value="UniProtKB-UniRule"/>
</dbReference>
<dbReference type="CDD" id="cd01718">
    <property type="entry name" value="Sm_E"/>
    <property type="match status" value="1"/>
</dbReference>
<evidence type="ECO:0000256" key="6">
    <source>
        <dbReference type="ARBA" id="ARBA00022728"/>
    </source>
</evidence>
<dbReference type="EMBL" id="KZ819296">
    <property type="protein sequence ID" value="PWN97119.1"/>
    <property type="molecule type" value="Genomic_DNA"/>
</dbReference>
<keyword evidence="4" id="KW-0963">Cytoplasm</keyword>
<feature type="domain" description="Sm" evidence="13">
    <location>
        <begin position="13"/>
        <end position="91"/>
    </location>
</feature>